<keyword evidence="2" id="KW-1185">Reference proteome</keyword>
<name>A0A8H7AKL0_9EURO</name>
<evidence type="ECO:0000313" key="1">
    <source>
        <dbReference type="EMBL" id="KAF7506825.1"/>
    </source>
</evidence>
<comment type="caution">
    <text evidence="1">The sequence shown here is derived from an EMBL/GenBank/DDBJ whole genome shotgun (WGS) entry which is preliminary data.</text>
</comment>
<protein>
    <submittedName>
        <fullName evidence="1">Uncharacterized protein</fullName>
    </submittedName>
</protein>
<accession>A0A8H7AKL0</accession>
<proteinExistence type="predicted"/>
<gene>
    <name evidence="1" type="ORF">GJ744_011171</name>
</gene>
<organism evidence="1 2">
    <name type="scientific">Endocarpon pusillum</name>
    <dbReference type="NCBI Taxonomy" id="364733"/>
    <lineage>
        <taxon>Eukaryota</taxon>
        <taxon>Fungi</taxon>
        <taxon>Dikarya</taxon>
        <taxon>Ascomycota</taxon>
        <taxon>Pezizomycotina</taxon>
        <taxon>Eurotiomycetes</taxon>
        <taxon>Chaetothyriomycetidae</taxon>
        <taxon>Verrucariales</taxon>
        <taxon>Verrucariaceae</taxon>
        <taxon>Endocarpon</taxon>
    </lineage>
</organism>
<evidence type="ECO:0000313" key="2">
    <source>
        <dbReference type="Proteomes" id="UP000606974"/>
    </source>
</evidence>
<sequence length="79" mass="9136">MTTAKYSNPSEMQIKLIFMIRIRYKAAKTIKKLGCNLCPAPGEACSPPFYKYISTLFKLYQSIPSSNEWQRMMEKCSKT</sequence>
<dbReference type="EMBL" id="JAACFV010000079">
    <property type="protein sequence ID" value="KAF7506825.1"/>
    <property type="molecule type" value="Genomic_DNA"/>
</dbReference>
<reference evidence="1" key="1">
    <citation type="submission" date="2020-02" db="EMBL/GenBank/DDBJ databases">
        <authorList>
            <person name="Palmer J.M."/>
        </authorList>
    </citation>
    <scope>NUCLEOTIDE SEQUENCE</scope>
    <source>
        <strain evidence="1">EPUS1.4</strain>
        <tissue evidence="1">Thallus</tissue>
    </source>
</reference>
<dbReference type="AlphaFoldDB" id="A0A8H7AKL0"/>
<dbReference type="Proteomes" id="UP000606974">
    <property type="component" value="Unassembled WGS sequence"/>
</dbReference>